<dbReference type="Proteomes" id="UP000830055">
    <property type="component" value="Chromosome"/>
</dbReference>
<keyword evidence="2" id="KW-1185">Reference proteome</keyword>
<dbReference type="SUPFAM" id="SSF53335">
    <property type="entry name" value="S-adenosyl-L-methionine-dependent methyltransferases"/>
    <property type="match status" value="1"/>
</dbReference>
<dbReference type="Gene3D" id="3.40.50.150">
    <property type="entry name" value="Vaccinia Virus protein VP39"/>
    <property type="match status" value="1"/>
</dbReference>
<dbReference type="EMBL" id="AP025516">
    <property type="protein sequence ID" value="BDD87660.1"/>
    <property type="molecule type" value="Genomic_DNA"/>
</dbReference>
<sequence>MYFPRRWASTLFALVEQGGTAIVSTPYHGYWKNLAMAVTGKMDGHFSVLWDHDHIKFWSVDTLDRLLREAGFGDIRLRRVERIPALAKSMVAIARK</sequence>
<reference evidence="1 2" key="1">
    <citation type="submission" date="2022-01" db="EMBL/GenBank/DDBJ databases">
        <title>Desulfofustis limnae sp. nov., a novel mesophilic sulfate-reducing bacterium isolated from marsh soil.</title>
        <authorList>
            <person name="Watanabe M."/>
            <person name="Takahashi A."/>
            <person name="Kojima H."/>
            <person name="Fukui M."/>
        </authorList>
    </citation>
    <scope>NUCLEOTIDE SEQUENCE [LARGE SCALE GENOMIC DNA]</scope>
    <source>
        <strain evidence="1 2">PPLL</strain>
    </source>
</reference>
<organism evidence="1 2">
    <name type="scientific">Desulfofustis limnaeus</name>
    <dbReference type="NCBI Taxonomy" id="2740163"/>
    <lineage>
        <taxon>Bacteria</taxon>
        <taxon>Pseudomonadati</taxon>
        <taxon>Thermodesulfobacteriota</taxon>
        <taxon>Desulfobulbia</taxon>
        <taxon>Desulfobulbales</taxon>
        <taxon>Desulfocapsaceae</taxon>
        <taxon>Desulfofustis</taxon>
    </lineage>
</organism>
<evidence type="ECO:0000313" key="1">
    <source>
        <dbReference type="EMBL" id="BDD87660.1"/>
    </source>
</evidence>
<evidence type="ECO:0000313" key="2">
    <source>
        <dbReference type="Proteomes" id="UP000830055"/>
    </source>
</evidence>
<protein>
    <submittedName>
        <fullName evidence="1">Uncharacterized protein</fullName>
    </submittedName>
</protein>
<accession>A0ABM7W9K2</accession>
<gene>
    <name evidence="1" type="ORF">DPPLL_20250</name>
</gene>
<dbReference type="InterPro" id="IPR029063">
    <property type="entry name" value="SAM-dependent_MTases_sf"/>
</dbReference>
<name>A0ABM7W9K2_9BACT</name>
<proteinExistence type="predicted"/>